<organism evidence="2">
    <name type="scientific">Nymphaea colorata</name>
    <name type="common">pocket water lily</name>
    <dbReference type="NCBI Taxonomy" id="210225"/>
    <lineage>
        <taxon>Eukaryota</taxon>
        <taxon>Viridiplantae</taxon>
        <taxon>Streptophyta</taxon>
        <taxon>Embryophyta</taxon>
        <taxon>Tracheophyta</taxon>
        <taxon>Spermatophyta</taxon>
        <taxon>Magnoliopsida</taxon>
        <taxon>Nymphaeales</taxon>
        <taxon>Nymphaeaceae</taxon>
        <taxon>Nymphaea</taxon>
    </lineage>
</organism>
<dbReference type="AlphaFoldDB" id="A0A5K1E4C8"/>
<protein>
    <recommendedName>
        <fullName evidence="1">Neprosin PEP catalytic domain-containing protein</fullName>
    </recommendedName>
</protein>
<dbReference type="EMBL" id="LR721784">
    <property type="protein sequence ID" value="VVW45486.1"/>
    <property type="molecule type" value="Genomic_DNA"/>
</dbReference>
<reference evidence="2" key="1">
    <citation type="submission" date="2019-09" db="EMBL/GenBank/DDBJ databases">
        <authorList>
            <person name="Zhang L."/>
        </authorList>
    </citation>
    <scope>NUCLEOTIDE SEQUENCE</scope>
</reference>
<dbReference type="InterPro" id="IPR053168">
    <property type="entry name" value="Glutamic_endopeptidase"/>
</dbReference>
<name>A0A5K1E4C8_9MAGN</name>
<proteinExistence type="predicted"/>
<accession>A0A5K1E4C8</accession>
<dbReference type="PROSITE" id="PS52045">
    <property type="entry name" value="NEPROSIN_PEP_CD"/>
    <property type="match status" value="1"/>
</dbReference>
<dbReference type="PANTHER" id="PTHR31589">
    <property type="entry name" value="PROTEIN, PUTATIVE (DUF239)-RELATED-RELATED"/>
    <property type="match status" value="1"/>
</dbReference>
<dbReference type="PANTHER" id="PTHR31589:SF221">
    <property type="entry name" value="LIGASE, PUTATIVE (DUF239)-RELATED"/>
    <property type="match status" value="1"/>
</dbReference>
<evidence type="ECO:0000259" key="1">
    <source>
        <dbReference type="PROSITE" id="PS52045"/>
    </source>
</evidence>
<evidence type="ECO:0000313" key="2">
    <source>
        <dbReference type="EMBL" id="VVW45486.1"/>
    </source>
</evidence>
<sequence>MGFWLRTNYYPDFDLGDEIQWGGEIVNKRTKGRHTSTQMGNGHFGWKGLGKAAFIRHMEVYDHDLNPSDAAYPLTLYTTDSFCYDINDWGRTPMGRMITFGGPGYNAFLCS</sequence>
<dbReference type="Gramene" id="NC6G0253170.1">
    <property type="protein sequence ID" value="NC6G0253170.1:cds"/>
    <property type="gene ID" value="NC6G0253170"/>
</dbReference>
<dbReference type="InterPro" id="IPR004314">
    <property type="entry name" value="Neprosin"/>
</dbReference>
<gene>
    <name evidence="2" type="ORF">NYM_LOCUS21862</name>
</gene>
<dbReference type="Pfam" id="PF03080">
    <property type="entry name" value="Neprosin"/>
    <property type="match status" value="1"/>
</dbReference>
<feature type="domain" description="Neprosin PEP catalytic" evidence="1">
    <location>
        <begin position="1"/>
        <end position="111"/>
    </location>
</feature>